<protein>
    <submittedName>
        <fullName evidence="2">Uncharacterized protein</fullName>
    </submittedName>
</protein>
<dbReference type="EMBL" id="AP018449">
    <property type="protein sequence ID" value="BBB91883.1"/>
    <property type="molecule type" value="Genomic_DNA"/>
</dbReference>
<dbReference type="AlphaFoldDB" id="A0A348ALD5"/>
<evidence type="ECO:0000313" key="3">
    <source>
        <dbReference type="Proteomes" id="UP000276437"/>
    </source>
</evidence>
<keyword evidence="1" id="KW-0812">Transmembrane</keyword>
<sequence length="541" mass="57740">MAVMILLSCMTGTGTAGGDISVSCDIPYFLGQKRGYMLPGELLQARIIVENFGPAAKNVPVDIVLPPGFLPAGRYEYWQVAGLENNAVLKTEADLGGGYGQWFDLVPIRVGPDAAPGAYTVSIVAGGLIHNYGVTVAAKKPAEADGGLTVNRILIPLDKDGKKDERLHDNTLVLRDRTLDYYKNILRGKGASNQEVEAIHPVVHMGIEFLNPGGQQKLVNITVRLLDYNTHQPVAGLLTPGTTGEDKDAGSLAGNADCLTAFAAITGEERQRLLLPVYADERLIAGGRYWLQVVVDDGFIQPVTVKSPLTVVRKNMGAMLVTGAAALVFLLALALGLKQLRATLATMKTRWLVTIALFGAAAFTIVNVPTTLLNDFFHILLGPFGFLVTGIFNGVFLYMLVIALVILIPRPGVVALMMAVRMLLGMLAFGNISPVSILTYGLQALLLELALYYANVYARSSGTPVSAAATAGQVLPTAIACGLADSIATYANMQAMAFLYRLYFADWYIYMVTLVNGFLYTAVGAACGVFLGKQLAKVGGD</sequence>
<feature type="transmembrane region" description="Helical" evidence="1">
    <location>
        <begin position="316"/>
        <end position="337"/>
    </location>
</feature>
<feature type="transmembrane region" description="Helical" evidence="1">
    <location>
        <begin position="349"/>
        <end position="372"/>
    </location>
</feature>
<proteinExistence type="predicted"/>
<keyword evidence="1" id="KW-1133">Transmembrane helix</keyword>
<gene>
    <name evidence="2" type="ORF">MAMMFC1_02568</name>
</gene>
<dbReference type="Proteomes" id="UP000276437">
    <property type="component" value="Chromosome"/>
</dbReference>
<feature type="transmembrane region" description="Helical" evidence="1">
    <location>
        <begin position="384"/>
        <end position="408"/>
    </location>
</feature>
<organism evidence="2 3">
    <name type="scientific">Methylomusa anaerophila</name>
    <dbReference type="NCBI Taxonomy" id="1930071"/>
    <lineage>
        <taxon>Bacteria</taxon>
        <taxon>Bacillati</taxon>
        <taxon>Bacillota</taxon>
        <taxon>Negativicutes</taxon>
        <taxon>Selenomonadales</taxon>
        <taxon>Sporomusaceae</taxon>
        <taxon>Methylomusa</taxon>
    </lineage>
</organism>
<dbReference type="KEGG" id="mana:MAMMFC1_02568"/>
<reference evidence="2 3" key="1">
    <citation type="journal article" date="2018" name="Int. J. Syst. Evol. Microbiol.">
        <title>Methylomusa anaerophila gen. nov., sp. nov., an anaerobic methanol-utilizing bacterium isolated from a microbial fuel cell.</title>
        <authorList>
            <person name="Amano N."/>
            <person name="Yamamuro A."/>
            <person name="Miyahara M."/>
            <person name="Kouzuma A."/>
            <person name="Abe T."/>
            <person name="Watanabe K."/>
        </authorList>
    </citation>
    <scope>NUCLEOTIDE SEQUENCE [LARGE SCALE GENOMIC DNA]</scope>
    <source>
        <strain evidence="2 3">MMFC1</strain>
    </source>
</reference>
<accession>A0A348ALD5</accession>
<keyword evidence="1" id="KW-0472">Membrane</keyword>
<feature type="transmembrane region" description="Helical" evidence="1">
    <location>
        <begin position="420"/>
        <end position="442"/>
    </location>
</feature>
<keyword evidence="3" id="KW-1185">Reference proteome</keyword>
<evidence type="ECO:0000313" key="2">
    <source>
        <dbReference type="EMBL" id="BBB91883.1"/>
    </source>
</evidence>
<feature type="transmembrane region" description="Helical" evidence="1">
    <location>
        <begin position="507"/>
        <end position="531"/>
    </location>
</feature>
<name>A0A348ALD5_9FIRM</name>
<evidence type="ECO:0000256" key="1">
    <source>
        <dbReference type="SAM" id="Phobius"/>
    </source>
</evidence>